<dbReference type="CDD" id="cd06261">
    <property type="entry name" value="TM_PBP2"/>
    <property type="match status" value="1"/>
</dbReference>
<evidence type="ECO:0000313" key="10">
    <source>
        <dbReference type="Proteomes" id="UP000426246"/>
    </source>
</evidence>
<feature type="domain" description="ABC transmembrane type-1" evidence="8">
    <location>
        <begin position="68"/>
        <end position="260"/>
    </location>
</feature>
<feature type="transmembrane region" description="Helical" evidence="7">
    <location>
        <begin position="180"/>
        <end position="205"/>
    </location>
</feature>
<feature type="transmembrane region" description="Helical" evidence="7">
    <location>
        <begin position="73"/>
        <end position="93"/>
    </location>
</feature>
<name>A0A6B8RSS9_9BACL</name>
<dbReference type="SUPFAM" id="SSF161098">
    <property type="entry name" value="MetI-like"/>
    <property type="match status" value="1"/>
</dbReference>
<proteinExistence type="inferred from homology"/>
<dbReference type="KEGG" id="ppsc:EHS13_33900"/>
<dbReference type="InterPro" id="IPR000515">
    <property type="entry name" value="MetI-like"/>
</dbReference>
<keyword evidence="10" id="KW-1185">Reference proteome</keyword>
<dbReference type="Gene3D" id="1.10.3720.10">
    <property type="entry name" value="MetI-like"/>
    <property type="match status" value="1"/>
</dbReference>
<dbReference type="OrthoDB" id="9772609at2"/>
<comment type="similarity">
    <text evidence="7">Belongs to the binding-protein-dependent transport system permease family.</text>
</comment>
<protein>
    <submittedName>
        <fullName evidence="9">Carbohydrate ABC transporter permease</fullName>
    </submittedName>
</protein>
<dbReference type="PANTHER" id="PTHR32243:SF24">
    <property type="entry name" value="DIACETYLCHITOBIOSE UPTAKE SYSTEM PERMEASE PROTEIN NGCG"/>
    <property type="match status" value="1"/>
</dbReference>
<dbReference type="PANTHER" id="PTHR32243">
    <property type="entry name" value="MALTOSE TRANSPORT SYSTEM PERMEASE-RELATED"/>
    <property type="match status" value="1"/>
</dbReference>
<evidence type="ECO:0000256" key="7">
    <source>
        <dbReference type="RuleBase" id="RU363032"/>
    </source>
</evidence>
<evidence type="ECO:0000256" key="2">
    <source>
        <dbReference type="ARBA" id="ARBA00022448"/>
    </source>
</evidence>
<evidence type="ECO:0000256" key="4">
    <source>
        <dbReference type="ARBA" id="ARBA00022692"/>
    </source>
</evidence>
<evidence type="ECO:0000256" key="5">
    <source>
        <dbReference type="ARBA" id="ARBA00022989"/>
    </source>
</evidence>
<dbReference type="GO" id="GO:0055085">
    <property type="term" value="P:transmembrane transport"/>
    <property type="evidence" value="ECO:0007669"/>
    <property type="project" value="InterPro"/>
</dbReference>
<dbReference type="AlphaFoldDB" id="A0A6B8RSS9"/>
<keyword evidence="4 7" id="KW-0812">Transmembrane</keyword>
<feature type="transmembrane region" description="Helical" evidence="7">
    <location>
        <begin position="239"/>
        <end position="259"/>
    </location>
</feature>
<accession>A0A6B8RSS9</accession>
<sequence length="275" mass="31451">MKLKLTRSLPLELVLILISLLFLYPIYYLFIGSLKEPNDFYDTFSFPTTLYLGSYEKVFDKINFFNGLWNSTLVTLSSLTLTIIIGSMAGYILARMNERFFRYAFIFILSGMIIPTIGNLIPLFKLAISLHLMNTRIFLVILYTASQLPFATFLYSAFTKSIPRELEESASMDGCGRFRNFWRIIFPLLLPATGTYVITNVYIIWNDFLTPLVFLSQEKKMTLMPLVFQFMANSQSIDYGPVFAASVMTVLPVIVLFLFTQKYMLKGLVVGSVKG</sequence>
<keyword evidence="6 7" id="KW-0472">Membrane</keyword>
<feature type="transmembrane region" description="Helical" evidence="7">
    <location>
        <begin position="12"/>
        <end position="31"/>
    </location>
</feature>
<dbReference type="Pfam" id="PF00528">
    <property type="entry name" value="BPD_transp_1"/>
    <property type="match status" value="1"/>
</dbReference>
<dbReference type="Proteomes" id="UP000426246">
    <property type="component" value="Chromosome"/>
</dbReference>
<dbReference type="GO" id="GO:0005886">
    <property type="term" value="C:plasma membrane"/>
    <property type="evidence" value="ECO:0007669"/>
    <property type="project" value="UniProtKB-SubCell"/>
</dbReference>
<feature type="transmembrane region" description="Helical" evidence="7">
    <location>
        <begin position="136"/>
        <end position="159"/>
    </location>
</feature>
<feature type="transmembrane region" description="Helical" evidence="7">
    <location>
        <begin position="100"/>
        <end position="124"/>
    </location>
</feature>
<reference evidence="10" key="1">
    <citation type="submission" date="2018-11" db="EMBL/GenBank/DDBJ databases">
        <title>Complete genome sequence of Paenibacillus sp. ML311-T8.</title>
        <authorList>
            <person name="Nam Y.-D."/>
            <person name="Kang J."/>
            <person name="Chung W.-H."/>
            <person name="Park Y.S."/>
        </authorList>
    </citation>
    <scope>NUCLEOTIDE SEQUENCE [LARGE SCALE GENOMIC DNA]</scope>
    <source>
        <strain evidence="10">ML311-T8</strain>
    </source>
</reference>
<dbReference type="PROSITE" id="PS50928">
    <property type="entry name" value="ABC_TM1"/>
    <property type="match status" value="1"/>
</dbReference>
<keyword evidence="3" id="KW-1003">Cell membrane</keyword>
<keyword evidence="5 7" id="KW-1133">Transmembrane helix</keyword>
<dbReference type="InterPro" id="IPR050901">
    <property type="entry name" value="BP-dep_ABC_trans_perm"/>
</dbReference>
<gene>
    <name evidence="9" type="ORF">EHS13_33900</name>
</gene>
<dbReference type="RefSeq" id="WP_155704668.1">
    <property type="nucleotide sequence ID" value="NZ_CP034235.1"/>
</dbReference>
<evidence type="ECO:0000256" key="3">
    <source>
        <dbReference type="ARBA" id="ARBA00022475"/>
    </source>
</evidence>
<dbReference type="EMBL" id="CP034235">
    <property type="protein sequence ID" value="QGQ99501.1"/>
    <property type="molecule type" value="Genomic_DNA"/>
</dbReference>
<dbReference type="InterPro" id="IPR035906">
    <property type="entry name" value="MetI-like_sf"/>
</dbReference>
<organism evidence="9 10">
    <name type="scientific">Paenibacillus psychroresistens</name>
    <dbReference type="NCBI Taxonomy" id="1778678"/>
    <lineage>
        <taxon>Bacteria</taxon>
        <taxon>Bacillati</taxon>
        <taxon>Bacillota</taxon>
        <taxon>Bacilli</taxon>
        <taxon>Bacillales</taxon>
        <taxon>Paenibacillaceae</taxon>
        <taxon>Paenibacillus</taxon>
    </lineage>
</organism>
<evidence type="ECO:0000259" key="8">
    <source>
        <dbReference type="PROSITE" id="PS50928"/>
    </source>
</evidence>
<evidence type="ECO:0000256" key="6">
    <source>
        <dbReference type="ARBA" id="ARBA00023136"/>
    </source>
</evidence>
<comment type="subcellular location">
    <subcellularLocation>
        <location evidence="1 7">Cell membrane</location>
        <topology evidence="1 7">Multi-pass membrane protein</topology>
    </subcellularLocation>
</comment>
<evidence type="ECO:0000313" key="9">
    <source>
        <dbReference type="EMBL" id="QGQ99501.1"/>
    </source>
</evidence>
<evidence type="ECO:0000256" key="1">
    <source>
        <dbReference type="ARBA" id="ARBA00004651"/>
    </source>
</evidence>
<keyword evidence="2 7" id="KW-0813">Transport</keyword>